<proteinExistence type="predicted"/>
<gene>
    <name evidence="1" type="ORF">TNCT_60001</name>
</gene>
<comment type="caution">
    <text evidence="1">The sequence shown here is derived from an EMBL/GenBank/DDBJ whole genome shotgun (WGS) entry which is preliminary data.</text>
</comment>
<keyword evidence="2" id="KW-1185">Reference proteome</keyword>
<dbReference type="AlphaFoldDB" id="A0A8X6JPR6"/>
<evidence type="ECO:0000313" key="1">
    <source>
        <dbReference type="EMBL" id="GFR15036.1"/>
    </source>
</evidence>
<reference evidence="1" key="1">
    <citation type="submission" date="2020-07" db="EMBL/GenBank/DDBJ databases">
        <title>Multicomponent nature underlies the extraordinary mechanical properties of spider dragline silk.</title>
        <authorList>
            <person name="Kono N."/>
            <person name="Nakamura H."/>
            <person name="Mori M."/>
            <person name="Yoshida Y."/>
            <person name="Ohtoshi R."/>
            <person name="Malay A.D."/>
            <person name="Moran D.A.P."/>
            <person name="Tomita M."/>
            <person name="Numata K."/>
            <person name="Arakawa K."/>
        </authorList>
    </citation>
    <scope>NUCLEOTIDE SEQUENCE</scope>
</reference>
<name>A0A8X6JPR6_TRICU</name>
<sequence length="88" mass="10176">MTVLRYNEDIRLQSINNSECCRQVELMFMGNYVCFSMGYLFSENIEGTSEVANASHQQILLRKNGFGLQNISSFLGHEELLRDCFEKI</sequence>
<dbReference type="Proteomes" id="UP000887116">
    <property type="component" value="Unassembled WGS sequence"/>
</dbReference>
<evidence type="ECO:0000313" key="2">
    <source>
        <dbReference type="Proteomes" id="UP000887116"/>
    </source>
</evidence>
<accession>A0A8X6JPR6</accession>
<organism evidence="1 2">
    <name type="scientific">Trichonephila clavata</name>
    <name type="common">Joro spider</name>
    <name type="synonym">Nephila clavata</name>
    <dbReference type="NCBI Taxonomy" id="2740835"/>
    <lineage>
        <taxon>Eukaryota</taxon>
        <taxon>Metazoa</taxon>
        <taxon>Ecdysozoa</taxon>
        <taxon>Arthropoda</taxon>
        <taxon>Chelicerata</taxon>
        <taxon>Arachnida</taxon>
        <taxon>Araneae</taxon>
        <taxon>Araneomorphae</taxon>
        <taxon>Entelegynae</taxon>
        <taxon>Araneoidea</taxon>
        <taxon>Nephilidae</taxon>
        <taxon>Trichonephila</taxon>
    </lineage>
</organism>
<dbReference type="EMBL" id="BMAO01037066">
    <property type="protein sequence ID" value="GFR15036.1"/>
    <property type="molecule type" value="Genomic_DNA"/>
</dbReference>
<protein>
    <submittedName>
        <fullName evidence="1">Uncharacterized protein</fullName>
    </submittedName>
</protein>